<keyword evidence="6" id="KW-0520">NAD</keyword>
<dbReference type="GO" id="GO:0003857">
    <property type="term" value="F:(3S)-3-hydroxyacyl-CoA dehydrogenase (NAD+) activity"/>
    <property type="evidence" value="ECO:0007669"/>
    <property type="project" value="UniProtKB-EC"/>
</dbReference>
<dbReference type="AlphaFoldDB" id="A0A210QM60"/>
<dbReference type="GO" id="GO:0070403">
    <property type="term" value="F:NAD+ binding"/>
    <property type="evidence" value="ECO:0007669"/>
    <property type="project" value="InterPro"/>
</dbReference>
<proteinExistence type="inferred from homology"/>
<comment type="caution">
    <text evidence="11">The sequence shown here is derived from an EMBL/GenBank/DDBJ whole genome shotgun (WGS) entry which is preliminary data.</text>
</comment>
<dbReference type="Proteomes" id="UP000242188">
    <property type="component" value="Unassembled WGS sequence"/>
</dbReference>
<feature type="domain" description="3-hydroxyacyl-CoA dehydrogenase NAD binding" evidence="10">
    <location>
        <begin position="25"/>
        <end position="209"/>
    </location>
</feature>
<dbReference type="PANTHER" id="PTHR43561:SF3">
    <property type="entry name" value="HYDROXYACYL-COENZYME A DEHYDROGENASE, MITOCHONDRIAL"/>
    <property type="match status" value="1"/>
</dbReference>
<organism evidence="11 12">
    <name type="scientific">Mizuhopecten yessoensis</name>
    <name type="common">Japanese scallop</name>
    <name type="synonym">Patinopecten yessoensis</name>
    <dbReference type="NCBI Taxonomy" id="6573"/>
    <lineage>
        <taxon>Eukaryota</taxon>
        <taxon>Metazoa</taxon>
        <taxon>Spiralia</taxon>
        <taxon>Lophotrochozoa</taxon>
        <taxon>Mollusca</taxon>
        <taxon>Bivalvia</taxon>
        <taxon>Autobranchia</taxon>
        <taxon>Pteriomorphia</taxon>
        <taxon>Pectinida</taxon>
        <taxon>Pectinoidea</taxon>
        <taxon>Pectinidae</taxon>
        <taxon>Mizuhopecten</taxon>
    </lineage>
</organism>
<dbReference type="InterPro" id="IPR052242">
    <property type="entry name" value="Mito_3-hydroxyacyl-CoA_DH"/>
</dbReference>
<dbReference type="PANTHER" id="PTHR43561">
    <property type="match status" value="1"/>
</dbReference>
<evidence type="ECO:0000256" key="2">
    <source>
        <dbReference type="ARBA" id="ARBA00005189"/>
    </source>
</evidence>
<dbReference type="InterPro" id="IPR006180">
    <property type="entry name" value="3-OHacyl-CoA_DH_CS"/>
</dbReference>
<dbReference type="FunFam" id="3.40.50.720:FF:000258">
    <property type="entry name" value="Hydroxyacyl-coenzyme A dehydrogenase, mitochondrial"/>
    <property type="match status" value="1"/>
</dbReference>
<evidence type="ECO:0000256" key="8">
    <source>
        <dbReference type="ARBA" id="ARBA00049556"/>
    </source>
</evidence>
<keyword evidence="5" id="KW-0560">Oxidoreductase</keyword>
<dbReference type="GO" id="GO:0006635">
    <property type="term" value="P:fatty acid beta-oxidation"/>
    <property type="evidence" value="ECO:0007669"/>
    <property type="project" value="TreeGrafter"/>
</dbReference>
<dbReference type="SUPFAM" id="SSF48179">
    <property type="entry name" value="6-phosphogluconate dehydrogenase C-terminal domain-like"/>
    <property type="match status" value="1"/>
</dbReference>
<dbReference type="OrthoDB" id="5958943at2759"/>
<evidence type="ECO:0000259" key="10">
    <source>
        <dbReference type="Pfam" id="PF02737"/>
    </source>
</evidence>
<dbReference type="Pfam" id="PF00725">
    <property type="entry name" value="3HCDH"/>
    <property type="match status" value="1"/>
</dbReference>
<dbReference type="EC" id="1.1.1.35" evidence="4"/>
<dbReference type="GO" id="GO:0005759">
    <property type="term" value="C:mitochondrial matrix"/>
    <property type="evidence" value="ECO:0007669"/>
    <property type="project" value="UniProtKB-SubCell"/>
</dbReference>
<keyword evidence="7" id="KW-0496">Mitochondrion</keyword>
<evidence type="ECO:0000313" key="12">
    <source>
        <dbReference type="Proteomes" id="UP000242188"/>
    </source>
</evidence>
<evidence type="ECO:0000256" key="1">
    <source>
        <dbReference type="ARBA" id="ARBA00004305"/>
    </source>
</evidence>
<dbReference type="EMBL" id="NEDP02002941">
    <property type="protein sequence ID" value="OWF49822.1"/>
    <property type="molecule type" value="Genomic_DNA"/>
</dbReference>
<evidence type="ECO:0000256" key="3">
    <source>
        <dbReference type="ARBA" id="ARBA00009463"/>
    </source>
</evidence>
<dbReference type="InterPro" id="IPR006108">
    <property type="entry name" value="3HC_DH_C"/>
</dbReference>
<comment type="subcellular location">
    <subcellularLocation>
        <location evidence="1">Mitochondrion matrix</location>
    </subcellularLocation>
</comment>
<evidence type="ECO:0000256" key="6">
    <source>
        <dbReference type="ARBA" id="ARBA00023027"/>
    </source>
</evidence>
<reference evidence="11 12" key="1">
    <citation type="journal article" date="2017" name="Nat. Ecol. Evol.">
        <title>Scallop genome provides insights into evolution of bilaterian karyotype and development.</title>
        <authorList>
            <person name="Wang S."/>
            <person name="Zhang J."/>
            <person name="Jiao W."/>
            <person name="Li J."/>
            <person name="Xun X."/>
            <person name="Sun Y."/>
            <person name="Guo X."/>
            <person name="Huan P."/>
            <person name="Dong B."/>
            <person name="Zhang L."/>
            <person name="Hu X."/>
            <person name="Sun X."/>
            <person name="Wang J."/>
            <person name="Zhao C."/>
            <person name="Wang Y."/>
            <person name="Wang D."/>
            <person name="Huang X."/>
            <person name="Wang R."/>
            <person name="Lv J."/>
            <person name="Li Y."/>
            <person name="Zhang Z."/>
            <person name="Liu B."/>
            <person name="Lu W."/>
            <person name="Hui Y."/>
            <person name="Liang J."/>
            <person name="Zhou Z."/>
            <person name="Hou R."/>
            <person name="Li X."/>
            <person name="Liu Y."/>
            <person name="Li H."/>
            <person name="Ning X."/>
            <person name="Lin Y."/>
            <person name="Zhao L."/>
            <person name="Xing Q."/>
            <person name="Dou J."/>
            <person name="Li Y."/>
            <person name="Mao J."/>
            <person name="Guo H."/>
            <person name="Dou H."/>
            <person name="Li T."/>
            <person name="Mu C."/>
            <person name="Jiang W."/>
            <person name="Fu Q."/>
            <person name="Fu X."/>
            <person name="Miao Y."/>
            <person name="Liu J."/>
            <person name="Yu Q."/>
            <person name="Li R."/>
            <person name="Liao H."/>
            <person name="Li X."/>
            <person name="Kong Y."/>
            <person name="Jiang Z."/>
            <person name="Chourrout D."/>
            <person name="Li R."/>
            <person name="Bao Z."/>
        </authorList>
    </citation>
    <scope>NUCLEOTIDE SEQUENCE [LARGE SCALE GENOMIC DNA]</scope>
    <source>
        <strain evidence="11 12">PY_sf001</strain>
    </source>
</reference>
<keyword evidence="12" id="KW-1185">Reference proteome</keyword>
<evidence type="ECO:0000256" key="5">
    <source>
        <dbReference type="ARBA" id="ARBA00023002"/>
    </source>
</evidence>
<comment type="catalytic activity">
    <reaction evidence="8">
        <text>a (3S)-3-hydroxyacyl-CoA + NAD(+) = a 3-oxoacyl-CoA + NADH + H(+)</text>
        <dbReference type="Rhea" id="RHEA:22432"/>
        <dbReference type="ChEBI" id="CHEBI:15378"/>
        <dbReference type="ChEBI" id="CHEBI:57318"/>
        <dbReference type="ChEBI" id="CHEBI:57540"/>
        <dbReference type="ChEBI" id="CHEBI:57945"/>
        <dbReference type="ChEBI" id="CHEBI:90726"/>
        <dbReference type="EC" id="1.1.1.35"/>
    </reaction>
</comment>
<dbReference type="Gene3D" id="1.10.1040.10">
    <property type="entry name" value="N-(1-d-carboxylethyl)-l-norvaline Dehydrogenase, domain 2"/>
    <property type="match status" value="1"/>
</dbReference>
<comment type="similarity">
    <text evidence="3">Belongs to the 3-hydroxyacyl-CoA dehydrogenase family.</text>
</comment>
<feature type="domain" description="3-hydroxyacyl-CoA dehydrogenase C-terminal" evidence="9">
    <location>
        <begin position="211"/>
        <end position="271"/>
    </location>
</feature>
<dbReference type="InterPro" id="IPR006176">
    <property type="entry name" value="3-OHacyl-CoA_DH_NAD-bd"/>
</dbReference>
<evidence type="ECO:0000256" key="4">
    <source>
        <dbReference type="ARBA" id="ARBA00013000"/>
    </source>
</evidence>
<evidence type="ECO:0000259" key="9">
    <source>
        <dbReference type="Pfam" id="PF00725"/>
    </source>
</evidence>
<protein>
    <recommendedName>
        <fullName evidence="4">3-hydroxyacyl-CoA dehydrogenase</fullName>
        <ecNumber evidence="4">1.1.1.35</ecNumber>
    </recommendedName>
</protein>
<name>A0A210QM60_MIZYE</name>
<evidence type="ECO:0000256" key="7">
    <source>
        <dbReference type="ARBA" id="ARBA00023128"/>
    </source>
</evidence>
<dbReference type="Gene3D" id="3.40.50.720">
    <property type="entry name" value="NAD(P)-binding Rossmann-like Domain"/>
    <property type="match status" value="1"/>
</dbReference>
<accession>A0A210QM60</accession>
<dbReference type="STRING" id="6573.A0A210QM60"/>
<dbReference type="Pfam" id="PF02737">
    <property type="entry name" value="3HCDH_N"/>
    <property type="match status" value="1"/>
</dbReference>
<dbReference type="InterPro" id="IPR008927">
    <property type="entry name" value="6-PGluconate_DH-like_C_sf"/>
</dbReference>
<evidence type="ECO:0000313" key="11">
    <source>
        <dbReference type="EMBL" id="OWF49822.1"/>
    </source>
</evidence>
<comment type="pathway">
    <text evidence="2">Lipid metabolism.</text>
</comment>
<dbReference type="InterPro" id="IPR036291">
    <property type="entry name" value="NAD(P)-bd_dom_sf"/>
</dbReference>
<dbReference type="SUPFAM" id="SSF51735">
    <property type="entry name" value="NAD(P)-binding Rossmann-fold domains"/>
    <property type="match status" value="1"/>
</dbReference>
<dbReference type="InterPro" id="IPR013328">
    <property type="entry name" value="6PGD_dom2"/>
</dbReference>
<gene>
    <name evidence="11" type="ORF">KP79_PYT05736</name>
</gene>
<dbReference type="PROSITE" id="PS00067">
    <property type="entry name" value="3HCDH"/>
    <property type="match status" value="1"/>
</dbReference>
<sequence>MAHFVNTCIRRFSTSAMRAEAIKCVTVIGGGQMGAGIAQVAATTGHQVVIVDQSEDILNKSKASIHKSLQRVAKKKFADDAKAGEAFISEAIDRVSIQTDATNAVGNADLVVEAIVENLEVKRQLFTILDKAAPQHTIFASNTSSLPIKDIAESTQRMDRFGGLHFFNPVPVMKLLEVVRIPQTSDETFNKLLAFGKNLQKTTVNCKDTPGFIVNRLLVPYMVEAVRLLERGDASTRDIDTAMKLGAGYPMGPFELCDYVGLDTMKFILDVEWLTLRPTMQAAGVSITEVVHHLYNTALTKMKRFMPNIIFLDSLDQDKEVCANHYLLRQS</sequence>